<organism evidence="1 2">
    <name type="scientific">Cetobacterium somerae ATCC BAA-474</name>
    <dbReference type="NCBI Taxonomy" id="1319815"/>
    <lineage>
        <taxon>Bacteria</taxon>
        <taxon>Fusobacteriati</taxon>
        <taxon>Fusobacteriota</taxon>
        <taxon>Fusobacteriia</taxon>
        <taxon>Fusobacteriales</taxon>
        <taxon>Fusobacteriaceae</taxon>
        <taxon>Cetobacterium</taxon>
    </lineage>
</organism>
<accession>U7VER4</accession>
<sequence>MENNQFFYPYFMDKKIKTRQIVAIKLNICYNRNKKRGNYNEI</sequence>
<dbReference type="STRING" id="1319815.HMPREF0202_00093"/>
<protein>
    <submittedName>
        <fullName evidence="1">Uncharacterized protein</fullName>
    </submittedName>
</protein>
<proteinExistence type="predicted"/>
<dbReference type="HOGENOM" id="CLU_3249084_0_0_0"/>
<gene>
    <name evidence="1" type="ORF">HMPREF0202_00093</name>
</gene>
<reference evidence="1 2" key="1">
    <citation type="submission" date="2013-08" db="EMBL/GenBank/DDBJ databases">
        <authorList>
            <person name="Weinstock G."/>
            <person name="Sodergren E."/>
            <person name="Wylie T."/>
            <person name="Fulton L."/>
            <person name="Fulton R."/>
            <person name="Fronick C."/>
            <person name="O'Laughlin M."/>
            <person name="Godfrey J."/>
            <person name="Miner T."/>
            <person name="Herter B."/>
            <person name="Appelbaum E."/>
            <person name="Cordes M."/>
            <person name="Lek S."/>
            <person name="Wollam A."/>
            <person name="Pepin K.H."/>
            <person name="Palsikar V.B."/>
            <person name="Mitreva M."/>
            <person name="Wilson R.K."/>
        </authorList>
    </citation>
    <scope>NUCLEOTIDE SEQUENCE [LARGE SCALE GENOMIC DNA]</scope>
    <source>
        <strain evidence="1 2">ATCC BAA-474</strain>
    </source>
</reference>
<dbReference type="AlphaFoldDB" id="U7VER4"/>
<keyword evidence="2" id="KW-1185">Reference proteome</keyword>
<dbReference type="EMBL" id="AXZF01000003">
    <property type="protein sequence ID" value="ERT70006.1"/>
    <property type="molecule type" value="Genomic_DNA"/>
</dbReference>
<evidence type="ECO:0000313" key="2">
    <source>
        <dbReference type="Proteomes" id="UP000017081"/>
    </source>
</evidence>
<dbReference type="Proteomes" id="UP000017081">
    <property type="component" value="Unassembled WGS sequence"/>
</dbReference>
<name>U7VER4_9FUSO</name>
<comment type="caution">
    <text evidence="1">The sequence shown here is derived from an EMBL/GenBank/DDBJ whole genome shotgun (WGS) entry which is preliminary data.</text>
</comment>
<evidence type="ECO:0000313" key="1">
    <source>
        <dbReference type="EMBL" id="ERT70006.1"/>
    </source>
</evidence>